<dbReference type="AlphaFoldDB" id="A0A1H7X4T1"/>
<name>A0A1H7X4T1_9HYPH</name>
<accession>A0A1H7X4T1</accession>
<evidence type="ECO:0000313" key="2">
    <source>
        <dbReference type="EMBL" id="SEM28703.1"/>
    </source>
</evidence>
<sequence length="169" mass="17982">MVDAVAARTAPSPYELPQSPPSGVLAPDSASSSSATVTSATPDRDDAVILDLSDQARAALAQGSTSGRTPGAGGDDPAEPSWVEKRFKLMTEYTALQQELVWLSDRAMANALDEMFQGGAAAQDEGGTTDKQEQFDRDMQRREELMPRYAELIRMLGASPGQKSTDESG</sequence>
<protein>
    <submittedName>
        <fullName evidence="2">Uncharacterized protein</fullName>
    </submittedName>
</protein>
<evidence type="ECO:0000256" key="1">
    <source>
        <dbReference type="SAM" id="MobiDB-lite"/>
    </source>
</evidence>
<reference evidence="3" key="1">
    <citation type="submission" date="2016-10" db="EMBL/GenBank/DDBJ databases">
        <authorList>
            <person name="Varghese N."/>
            <person name="Submissions S."/>
        </authorList>
    </citation>
    <scope>NUCLEOTIDE SEQUENCE [LARGE SCALE GENOMIC DNA]</scope>
    <source>
        <strain evidence="3">LMG 26383,CCUG 61248,R- 45681</strain>
    </source>
</reference>
<gene>
    <name evidence="2" type="ORF">SAMN04515666_109171</name>
</gene>
<proteinExistence type="predicted"/>
<dbReference type="OrthoDB" id="8160406at2"/>
<organism evidence="2 3">
    <name type="scientific">Bosea lupini</name>
    <dbReference type="NCBI Taxonomy" id="1036779"/>
    <lineage>
        <taxon>Bacteria</taxon>
        <taxon>Pseudomonadati</taxon>
        <taxon>Pseudomonadota</taxon>
        <taxon>Alphaproteobacteria</taxon>
        <taxon>Hyphomicrobiales</taxon>
        <taxon>Boseaceae</taxon>
        <taxon>Bosea</taxon>
    </lineage>
</organism>
<keyword evidence="3" id="KW-1185">Reference proteome</keyword>
<dbReference type="Proteomes" id="UP000199664">
    <property type="component" value="Unassembled WGS sequence"/>
</dbReference>
<feature type="region of interest" description="Disordered" evidence="1">
    <location>
        <begin position="1"/>
        <end position="80"/>
    </location>
</feature>
<evidence type="ECO:0000313" key="3">
    <source>
        <dbReference type="Proteomes" id="UP000199664"/>
    </source>
</evidence>
<dbReference type="EMBL" id="FOAN01000009">
    <property type="protein sequence ID" value="SEM28703.1"/>
    <property type="molecule type" value="Genomic_DNA"/>
</dbReference>
<dbReference type="RefSeq" id="WP_143079781.1">
    <property type="nucleotide sequence ID" value="NZ_FOAN01000009.1"/>
</dbReference>
<feature type="compositionally biased region" description="Low complexity" evidence="1">
    <location>
        <begin position="29"/>
        <end position="41"/>
    </location>
</feature>